<feature type="chain" id="PRO_5011628750" evidence="2">
    <location>
        <begin position="24"/>
        <end position="869"/>
    </location>
</feature>
<gene>
    <name evidence="3" type="ORF">SAMN05216333_11157</name>
</gene>
<feature type="transmembrane region" description="Helical" evidence="1">
    <location>
        <begin position="802"/>
        <end position="823"/>
    </location>
</feature>
<keyword evidence="1" id="KW-0472">Membrane</keyword>
<feature type="transmembrane region" description="Helical" evidence="1">
    <location>
        <begin position="835"/>
        <end position="852"/>
    </location>
</feature>
<evidence type="ECO:0000313" key="3">
    <source>
        <dbReference type="EMBL" id="SEO51007.1"/>
    </source>
</evidence>
<dbReference type="RefSeq" id="WP_090318249.1">
    <property type="nucleotide sequence ID" value="NZ_FNOE01000009.1"/>
</dbReference>
<keyword evidence="1" id="KW-0812">Transmembrane</keyword>
<accession>A0A1H8QAR6</accession>
<dbReference type="STRING" id="42354.SAMN05216333_11157"/>
<keyword evidence="2" id="KW-0732">Signal</keyword>
<dbReference type="EMBL" id="FODO01000011">
    <property type="protein sequence ID" value="SEO51007.1"/>
    <property type="molecule type" value="Genomic_DNA"/>
</dbReference>
<keyword evidence="4" id="KW-1185">Reference proteome</keyword>
<dbReference type="Proteomes" id="UP000198814">
    <property type="component" value="Unassembled WGS sequence"/>
</dbReference>
<dbReference type="AlphaFoldDB" id="A0A1H8QAR6"/>
<sequence>MKKYFLCWMVCVFLSCCVSAALAVDAQYDRLLDQEKFKRLDKSTVSGMQRNLALIYQGDRDWKKDVAQSKQPLTDGKMGPVTLYWLQRFIHDFKIEPVGQYVNETRSRLERIASFANMFPEEAKVLISADFALWNDDQPEAQKNSYYKVRRSGTDQALLDLVYLYLQVIDPQMESITIHKNQPMINFYQLAAEDFKILQGKGQIYVQLSKLVNKKFDNVAALQAAIAEVLKDYPDLVDKLTPVIQQYYRYADAAISQNFLDVLMGDALFTSLNGVLAALLDKSLKGVAYPDKHLFEQAAKSKIYAGIGACQDVSKQNAYVSGLKISDDNFKKLTEDLLTGPYQGMRDFSQQLKEIDLLRLHPKEDCEDHDLALIDEFVTGLYEQVVQPAIAPLYKKSPVYRAASPVQWDGSGCGCVLDNLSGTVYGFYPFWLAGEKQTVNFSVLSRVAYYGLSFDEDGIIKHANNIHNESTILSLGDAGRDAQTAFIQAARKHNSKVDWVIRNDKSYWERWKKLSNPSKAAVFETLTENIVNLLTSQLTDRFSTIRQNITFGMIPPPALGDGITLYFDGFPDDRESVELFNRFFTELQKRLFAQRGDYFVNILVPQSALGSGVYRYANLFAWVDNTKPSSSADTSFATNARSDVKTKILILIEEPTTDSKKKLRLDIENGELHGIERGILLRHIVPVIEFDGRDWKQLEDDIVYFKDNFGGIGFWPLWTNEPEVVAEMPFRCDEINFVSGCLVRYFQNTTWHGEPESMLEKMVCENRVYFRLALGALIFLCLLFTILYLYSCRIHKKISNFYVIYLLVILLPTVIVALLLLTYDPLLEPVSAGNLPLILVVSGGIAVSIIAYQRRKKQMRKPSRPRISD</sequence>
<protein>
    <submittedName>
        <fullName evidence="3">Uncharacterized protein</fullName>
    </submittedName>
</protein>
<feature type="signal peptide" evidence="2">
    <location>
        <begin position="1"/>
        <end position="23"/>
    </location>
</feature>
<evidence type="ECO:0000256" key="2">
    <source>
        <dbReference type="SAM" id="SignalP"/>
    </source>
</evidence>
<proteinExistence type="predicted"/>
<name>A0A1H8QAR6_9PROT</name>
<evidence type="ECO:0000313" key="4">
    <source>
        <dbReference type="Proteomes" id="UP000198814"/>
    </source>
</evidence>
<dbReference type="PROSITE" id="PS51257">
    <property type="entry name" value="PROKAR_LIPOPROTEIN"/>
    <property type="match status" value="1"/>
</dbReference>
<organism evidence="3 4">
    <name type="scientific">Nitrosomonas oligotropha</name>
    <dbReference type="NCBI Taxonomy" id="42354"/>
    <lineage>
        <taxon>Bacteria</taxon>
        <taxon>Pseudomonadati</taxon>
        <taxon>Pseudomonadota</taxon>
        <taxon>Betaproteobacteria</taxon>
        <taxon>Nitrosomonadales</taxon>
        <taxon>Nitrosomonadaceae</taxon>
        <taxon>Nitrosomonas</taxon>
    </lineage>
</organism>
<keyword evidence="1" id="KW-1133">Transmembrane helix</keyword>
<evidence type="ECO:0000256" key="1">
    <source>
        <dbReference type="SAM" id="Phobius"/>
    </source>
</evidence>
<feature type="transmembrane region" description="Helical" evidence="1">
    <location>
        <begin position="768"/>
        <end position="790"/>
    </location>
</feature>
<reference evidence="4" key="1">
    <citation type="submission" date="2016-10" db="EMBL/GenBank/DDBJ databases">
        <authorList>
            <person name="Varghese N."/>
            <person name="Submissions S."/>
        </authorList>
    </citation>
    <scope>NUCLEOTIDE SEQUENCE [LARGE SCALE GENOMIC DNA]</scope>
    <source>
        <strain evidence="4">Nm76</strain>
    </source>
</reference>